<dbReference type="PROSITE" id="PS50928">
    <property type="entry name" value="ABC_TM1"/>
    <property type="match status" value="1"/>
</dbReference>
<dbReference type="GO" id="GO:0055085">
    <property type="term" value="P:transmembrane transport"/>
    <property type="evidence" value="ECO:0007669"/>
    <property type="project" value="InterPro"/>
</dbReference>
<feature type="transmembrane region" description="Helical" evidence="7">
    <location>
        <begin position="136"/>
        <end position="157"/>
    </location>
</feature>
<name>A0A7H0H6R5_9ACTN</name>
<evidence type="ECO:0000256" key="2">
    <source>
        <dbReference type="ARBA" id="ARBA00022448"/>
    </source>
</evidence>
<accession>A0A7H0H6R5</accession>
<keyword evidence="4 7" id="KW-0812">Transmembrane</keyword>
<dbReference type="SUPFAM" id="SSF161098">
    <property type="entry name" value="MetI-like"/>
    <property type="match status" value="1"/>
</dbReference>
<feature type="domain" description="ABC transmembrane type-1" evidence="8">
    <location>
        <begin position="50"/>
        <end position="263"/>
    </location>
</feature>
<comment type="similarity">
    <text evidence="7">Belongs to the binding-protein-dependent transport system permease family.</text>
</comment>
<gene>
    <name evidence="9" type="ORF">H9L22_01705</name>
</gene>
<protein>
    <submittedName>
        <fullName evidence="9">Sugar ABC transporter permease</fullName>
    </submittedName>
</protein>
<proteinExistence type="inferred from homology"/>
<evidence type="ECO:0000259" key="8">
    <source>
        <dbReference type="PROSITE" id="PS50928"/>
    </source>
</evidence>
<dbReference type="GO" id="GO:0005886">
    <property type="term" value="C:plasma membrane"/>
    <property type="evidence" value="ECO:0007669"/>
    <property type="project" value="UniProtKB-SubCell"/>
</dbReference>
<evidence type="ECO:0000256" key="6">
    <source>
        <dbReference type="ARBA" id="ARBA00023136"/>
    </source>
</evidence>
<dbReference type="Gene3D" id="1.10.3720.10">
    <property type="entry name" value="MetI-like"/>
    <property type="match status" value="1"/>
</dbReference>
<organism evidence="9 10">
    <name type="scientific">Tessaracoccus defluvii</name>
    <dbReference type="NCBI Taxonomy" id="1285901"/>
    <lineage>
        <taxon>Bacteria</taxon>
        <taxon>Bacillati</taxon>
        <taxon>Actinomycetota</taxon>
        <taxon>Actinomycetes</taxon>
        <taxon>Propionibacteriales</taxon>
        <taxon>Propionibacteriaceae</taxon>
        <taxon>Tessaracoccus</taxon>
    </lineage>
</organism>
<dbReference type="PANTHER" id="PTHR30193">
    <property type="entry name" value="ABC TRANSPORTER PERMEASE PROTEIN"/>
    <property type="match status" value="1"/>
</dbReference>
<evidence type="ECO:0000256" key="4">
    <source>
        <dbReference type="ARBA" id="ARBA00022692"/>
    </source>
</evidence>
<dbReference type="InterPro" id="IPR035906">
    <property type="entry name" value="MetI-like_sf"/>
</dbReference>
<evidence type="ECO:0000256" key="1">
    <source>
        <dbReference type="ARBA" id="ARBA00004651"/>
    </source>
</evidence>
<feature type="transmembrane region" description="Helical" evidence="7">
    <location>
        <begin position="240"/>
        <end position="262"/>
    </location>
</feature>
<evidence type="ECO:0000313" key="9">
    <source>
        <dbReference type="EMBL" id="QNP56231.1"/>
    </source>
</evidence>
<comment type="subcellular location">
    <subcellularLocation>
        <location evidence="1 7">Cell membrane</location>
        <topology evidence="1 7">Multi-pass membrane protein</topology>
    </subcellularLocation>
</comment>
<feature type="transmembrane region" description="Helical" evidence="7">
    <location>
        <begin position="198"/>
        <end position="220"/>
    </location>
</feature>
<dbReference type="InterPro" id="IPR000515">
    <property type="entry name" value="MetI-like"/>
</dbReference>
<dbReference type="EMBL" id="CP060789">
    <property type="protein sequence ID" value="QNP56231.1"/>
    <property type="molecule type" value="Genomic_DNA"/>
</dbReference>
<keyword evidence="6 7" id="KW-0472">Membrane</keyword>
<dbReference type="Pfam" id="PF00528">
    <property type="entry name" value="BPD_transp_1"/>
    <property type="match status" value="1"/>
</dbReference>
<keyword evidence="10" id="KW-1185">Reference proteome</keyword>
<dbReference type="InterPro" id="IPR051393">
    <property type="entry name" value="ABC_transporter_permease"/>
</dbReference>
<dbReference type="AlphaFoldDB" id="A0A7H0H6R5"/>
<reference evidence="9 10" key="1">
    <citation type="submission" date="2020-08" db="EMBL/GenBank/DDBJ databases">
        <title>Genome sequence of Tessaracoccus defluvii JCM 17540T.</title>
        <authorList>
            <person name="Hyun D.-W."/>
            <person name="Bae J.-W."/>
        </authorList>
    </citation>
    <scope>NUCLEOTIDE SEQUENCE [LARGE SCALE GENOMIC DNA]</scope>
    <source>
        <strain evidence="9 10">JCM 17540</strain>
    </source>
</reference>
<evidence type="ECO:0000256" key="3">
    <source>
        <dbReference type="ARBA" id="ARBA00022475"/>
    </source>
</evidence>
<dbReference type="PANTHER" id="PTHR30193:SF37">
    <property type="entry name" value="INNER MEMBRANE ABC TRANSPORTER PERMEASE PROTEIN YCJO"/>
    <property type="match status" value="1"/>
</dbReference>
<dbReference type="KEGG" id="tdf:H9L22_01705"/>
<evidence type="ECO:0000256" key="5">
    <source>
        <dbReference type="ARBA" id="ARBA00022989"/>
    </source>
</evidence>
<sequence length="273" mass="29465">MVVAGITYFAVFYNAYISTLDWNGVTPDPENIGLGNYVAIAQDPIFWRSLGNIAVFGVITVAVQMIFGLLLAVVLSGPVFGRGVYKALVFIPVVLAPAAISTAFRQFLKPDGQVNAVLEGLGLGFLQQSWIADPNVALYALAGINIFQWTGFSFLLYQAALSQIDVNSLEAAQIDGAGTLRTLWHVVVPQLRPTHVTLILTGVIGSLKTFDIVFLVTGGGPGRATEFMSTYIYKMSVVQFHVGYGAALSVVLLVLAILMTLVQMQVYKLNKEV</sequence>
<dbReference type="Proteomes" id="UP000516117">
    <property type="component" value="Chromosome"/>
</dbReference>
<evidence type="ECO:0000256" key="7">
    <source>
        <dbReference type="RuleBase" id="RU363032"/>
    </source>
</evidence>
<keyword evidence="3" id="KW-1003">Cell membrane</keyword>
<dbReference type="RefSeq" id="WP_187721344.1">
    <property type="nucleotide sequence ID" value="NZ_CP060789.1"/>
</dbReference>
<keyword evidence="2 7" id="KW-0813">Transport</keyword>
<dbReference type="CDD" id="cd06261">
    <property type="entry name" value="TM_PBP2"/>
    <property type="match status" value="1"/>
</dbReference>
<evidence type="ECO:0000313" key="10">
    <source>
        <dbReference type="Proteomes" id="UP000516117"/>
    </source>
</evidence>
<feature type="transmembrane region" description="Helical" evidence="7">
    <location>
        <begin position="53"/>
        <end position="75"/>
    </location>
</feature>
<keyword evidence="5 7" id="KW-1133">Transmembrane helix</keyword>
<feature type="transmembrane region" description="Helical" evidence="7">
    <location>
        <begin position="87"/>
        <end position="108"/>
    </location>
</feature>